<feature type="region of interest" description="Disordered" evidence="1">
    <location>
        <begin position="1"/>
        <end position="23"/>
    </location>
</feature>
<evidence type="ECO:0000256" key="1">
    <source>
        <dbReference type="SAM" id="MobiDB-lite"/>
    </source>
</evidence>
<evidence type="ECO:0000313" key="2">
    <source>
        <dbReference type="EMBL" id="OOK69425.1"/>
    </source>
</evidence>
<gene>
    <name evidence="2" type="ORF">BZL29_6481</name>
</gene>
<dbReference type="EMBL" id="MVBN01000007">
    <property type="protein sequence ID" value="OOK69425.1"/>
    <property type="molecule type" value="Genomic_DNA"/>
</dbReference>
<accession>A0A1V3WR30</accession>
<sequence length="39" mass="4363">MATLTDLSQARQSTRQQQAPAQRHAVVVLNQALQYTPKI</sequence>
<dbReference type="AlphaFoldDB" id="A0A1V3WR30"/>
<feature type="compositionally biased region" description="Low complexity" evidence="1">
    <location>
        <begin position="9"/>
        <end position="23"/>
    </location>
</feature>
<evidence type="ECO:0000313" key="3">
    <source>
        <dbReference type="Proteomes" id="UP000188532"/>
    </source>
</evidence>
<reference evidence="2 3" key="1">
    <citation type="submission" date="2017-02" db="EMBL/GenBank/DDBJ databases">
        <title>Complete genome sequences of Mycobacterium kansasii strains isolated from rhesus macaques.</title>
        <authorList>
            <person name="Panda A."/>
            <person name="Nagaraj S."/>
            <person name="Zhao X."/>
            <person name="Tettelin H."/>
            <person name="Detolla L.J."/>
        </authorList>
    </citation>
    <scope>NUCLEOTIDE SEQUENCE [LARGE SCALE GENOMIC DNA]</scope>
    <source>
        <strain evidence="2 3">11-3469</strain>
    </source>
</reference>
<name>A0A1V3WR30_MYCKA</name>
<dbReference type="Proteomes" id="UP000188532">
    <property type="component" value="Unassembled WGS sequence"/>
</dbReference>
<organism evidence="2 3">
    <name type="scientific">Mycobacterium kansasii</name>
    <dbReference type="NCBI Taxonomy" id="1768"/>
    <lineage>
        <taxon>Bacteria</taxon>
        <taxon>Bacillati</taxon>
        <taxon>Actinomycetota</taxon>
        <taxon>Actinomycetes</taxon>
        <taxon>Mycobacteriales</taxon>
        <taxon>Mycobacteriaceae</taxon>
        <taxon>Mycobacterium</taxon>
    </lineage>
</organism>
<protein>
    <submittedName>
        <fullName evidence="2">Uncharacterized protein</fullName>
    </submittedName>
</protein>
<comment type="caution">
    <text evidence="2">The sequence shown here is derived from an EMBL/GenBank/DDBJ whole genome shotgun (WGS) entry which is preliminary data.</text>
</comment>
<proteinExistence type="predicted"/>